<gene>
    <name evidence="1" type="ORF">SDC9_113859</name>
</gene>
<evidence type="ECO:0008006" key="2">
    <source>
        <dbReference type="Google" id="ProtNLM"/>
    </source>
</evidence>
<dbReference type="EMBL" id="VSSQ01021389">
    <property type="protein sequence ID" value="MPM66945.1"/>
    <property type="molecule type" value="Genomic_DNA"/>
</dbReference>
<evidence type="ECO:0000313" key="1">
    <source>
        <dbReference type="EMBL" id="MPM66945.1"/>
    </source>
</evidence>
<comment type="caution">
    <text evidence="1">The sequence shown here is derived from an EMBL/GenBank/DDBJ whole genome shotgun (WGS) entry which is preliminary data.</text>
</comment>
<accession>A0A645BNV7</accession>
<name>A0A645BNV7_9ZZZZ</name>
<sequence length="124" mass="13757">MSRNTKLSAKFINNQELPLYFTAADVVFIQRCQILNSGNIPMAFLFGKTVIGPKIGNVGEIIDETGNISFDPFNPLSIVDSMKRSIEKVYSGQGTKNKKTAIKDLSTQKIAKQIKQIYSSILNI</sequence>
<protein>
    <recommendedName>
        <fullName evidence="2">Glycosyl transferase family 1 domain-containing protein</fullName>
    </recommendedName>
</protein>
<dbReference type="Gene3D" id="3.40.50.2000">
    <property type="entry name" value="Glycogen Phosphorylase B"/>
    <property type="match status" value="1"/>
</dbReference>
<proteinExistence type="predicted"/>
<dbReference type="SUPFAM" id="SSF53756">
    <property type="entry name" value="UDP-Glycosyltransferase/glycogen phosphorylase"/>
    <property type="match status" value="1"/>
</dbReference>
<organism evidence="1">
    <name type="scientific">bioreactor metagenome</name>
    <dbReference type="NCBI Taxonomy" id="1076179"/>
    <lineage>
        <taxon>unclassified sequences</taxon>
        <taxon>metagenomes</taxon>
        <taxon>ecological metagenomes</taxon>
    </lineage>
</organism>
<dbReference type="AlphaFoldDB" id="A0A645BNV7"/>
<reference evidence="1" key="1">
    <citation type="submission" date="2019-08" db="EMBL/GenBank/DDBJ databases">
        <authorList>
            <person name="Kucharzyk K."/>
            <person name="Murdoch R.W."/>
            <person name="Higgins S."/>
            <person name="Loffler F."/>
        </authorList>
    </citation>
    <scope>NUCLEOTIDE SEQUENCE</scope>
</reference>